<feature type="region of interest" description="Disordered" evidence="1">
    <location>
        <begin position="1"/>
        <end position="22"/>
    </location>
</feature>
<proteinExistence type="predicted"/>
<sequence>MTMSSLAGMNHHRQARHGGGGDLTIHTLKKPNAFVGTSIRSLALIPSLLSSSYPPKIIQYSSAHSSYLPQIPIFFSCDLHFTALFIDCS</sequence>
<evidence type="ECO:0000313" key="2">
    <source>
        <dbReference type="EMBL" id="KAK1430676.1"/>
    </source>
</evidence>
<dbReference type="Proteomes" id="UP001229421">
    <property type="component" value="Unassembled WGS sequence"/>
</dbReference>
<name>A0AAD8L0R7_TARER</name>
<evidence type="ECO:0000313" key="3">
    <source>
        <dbReference type="Proteomes" id="UP001229421"/>
    </source>
</evidence>
<evidence type="ECO:0000256" key="1">
    <source>
        <dbReference type="SAM" id="MobiDB-lite"/>
    </source>
</evidence>
<dbReference type="AlphaFoldDB" id="A0AAD8L0R7"/>
<gene>
    <name evidence="2" type="ORF">QVD17_13599</name>
</gene>
<comment type="caution">
    <text evidence="2">The sequence shown here is derived from an EMBL/GenBank/DDBJ whole genome shotgun (WGS) entry which is preliminary data.</text>
</comment>
<keyword evidence="3" id="KW-1185">Reference proteome</keyword>
<reference evidence="2" key="1">
    <citation type="journal article" date="2023" name="bioRxiv">
        <title>Improved chromosome-level genome assembly for marigold (Tagetes erecta).</title>
        <authorList>
            <person name="Jiang F."/>
            <person name="Yuan L."/>
            <person name="Wang S."/>
            <person name="Wang H."/>
            <person name="Xu D."/>
            <person name="Wang A."/>
            <person name="Fan W."/>
        </authorList>
    </citation>
    <scope>NUCLEOTIDE SEQUENCE</scope>
    <source>
        <strain evidence="2">WSJ</strain>
        <tissue evidence="2">Leaf</tissue>
    </source>
</reference>
<accession>A0AAD8L0R7</accession>
<protein>
    <submittedName>
        <fullName evidence="2">Uncharacterized protein</fullName>
    </submittedName>
</protein>
<organism evidence="2 3">
    <name type="scientific">Tagetes erecta</name>
    <name type="common">African marigold</name>
    <dbReference type="NCBI Taxonomy" id="13708"/>
    <lineage>
        <taxon>Eukaryota</taxon>
        <taxon>Viridiplantae</taxon>
        <taxon>Streptophyta</taxon>
        <taxon>Embryophyta</taxon>
        <taxon>Tracheophyta</taxon>
        <taxon>Spermatophyta</taxon>
        <taxon>Magnoliopsida</taxon>
        <taxon>eudicotyledons</taxon>
        <taxon>Gunneridae</taxon>
        <taxon>Pentapetalae</taxon>
        <taxon>asterids</taxon>
        <taxon>campanulids</taxon>
        <taxon>Asterales</taxon>
        <taxon>Asteraceae</taxon>
        <taxon>Asteroideae</taxon>
        <taxon>Heliantheae alliance</taxon>
        <taxon>Tageteae</taxon>
        <taxon>Tagetes</taxon>
    </lineage>
</organism>
<dbReference type="EMBL" id="JAUHHV010000003">
    <property type="protein sequence ID" value="KAK1430676.1"/>
    <property type="molecule type" value="Genomic_DNA"/>
</dbReference>